<gene>
    <name evidence="1" type="ORF">LPTSP3_g23490</name>
</gene>
<evidence type="ECO:0008006" key="3">
    <source>
        <dbReference type="Google" id="ProtNLM"/>
    </source>
</evidence>
<dbReference type="RefSeq" id="WP_109019173.1">
    <property type="nucleotide sequence ID" value="NZ_AP025028.1"/>
</dbReference>
<protein>
    <recommendedName>
        <fullName evidence="3">Lipoprotein</fullName>
    </recommendedName>
</protein>
<organism evidence="1 2">
    <name type="scientific">Leptospira kobayashii</name>
    <dbReference type="NCBI Taxonomy" id="1917830"/>
    <lineage>
        <taxon>Bacteria</taxon>
        <taxon>Pseudomonadati</taxon>
        <taxon>Spirochaetota</taxon>
        <taxon>Spirochaetia</taxon>
        <taxon>Leptospirales</taxon>
        <taxon>Leptospiraceae</taxon>
        <taxon>Leptospira</taxon>
    </lineage>
</organism>
<dbReference type="EMBL" id="AP025028">
    <property type="protein sequence ID" value="BDA79419.1"/>
    <property type="molecule type" value="Genomic_DNA"/>
</dbReference>
<sequence length="365" mass="41990">MKYLKTTFVIAVPLVLNFCHVDRKLEIPQETSKTVECKTDQYGISNLCDDEKAYLDWAKAQKKYKSLKDLTREELQRLTQETLDVDKTSALFYLKAAEEPINKKFISYLDRKEKEIEKKRPDFSKKNILLAMVPGMFYKDNPTVGADGKALRDLATGLGLKEDVIPVDQTGTVEENAKVICEYVKNRTDVNGIIFASVSKGSGDLKKAIQLCGEEDYFKKAKGWYNIGGLNKGTLLVDGIEGNWRYKWEARSYFFWKGYNYDGFLSMGAGPGKPLDFELKVPKHLLLINVIAVPQFRQVTKRARPFYEHLIQYGPNDGMTLLADSYVEGAVTYPSFRNDHYFQWPIYENRLRAFFTYIVETQFPK</sequence>
<name>A0ABM7UST4_9LEPT</name>
<dbReference type="Proteomes" id="UP000245263">
    <property type="component" value="Chromosome 1"/>
</dbReference>
<reference evidence="1 2" key="1">
    <citation type="submission" date="2021-08" db="EMBL/GenBank/DDBJ databases">
        <title>Complete genome sequence of Leptospira kobayashii strain E30.</title>
        <authorList>
            <person name="Nakao R."/>
            <person name="Nakamura S."/>
            <person name="Masuzawa T."/>
            <person name="Koizumi N."/>
        </authorList>
    </citation>
    <scope>NUCLEOTIDE SEQUENCE [LARGE SCALE GENOMIC DNA]</scope>
    <source>
        <strain evidence="1 2">E30</strain>
    </source>
</reference>
<evidence type="ECO:0000313" key="1">
    <source>
        <dbReference type="EMBL" id="BDA79419.1"/>
    </source>
</evidence>
<keyword evidence="2" id="KW-1185">Reference proteome</keyword>
<accession>A0ABM7UST4</accession>
<proteinExistence type="predicted"/>
<evidence type="ECO:0000313" key="2">
    <source>
        <dbReference type="Proteomes" id="UP000245263"/>
    </source>
</evidence>